<dbReference type="EMBL" id="JACJJC010000008">
    <property type="protein sequence ID" value="MBM6704104.1"/>
    <property type="molecule type" value="Genomic_DNA"/>
</dbReference>
<gene>
    <name evidence="8" type="primary">purC</name>
    <name evidence="10" type="ORF">H6A60_06350</name>
</gene>
<feature type="domain" description="SAICAR synthetase/ADE2 N-terminal" evidence="9">
    <location>
        <begin position="14"/>
        <end position="267"/>
    </location>
</feature>
<keyword evidence="6 8" id="KW-0067">ATP-binding</keyword>
<evidence type="ECO:0000256" key="1">
    <source>
        <dbReference type="ARBA" id="ARBA00004672"/>
    </source>
</evidence>
<dbReference type="NCBIfam" id="TIGR00081">
    <property type="entry name" value="purC"/>
    <property type="match status" value="1"/>
</dbReference>
<keyword evidence="5 8" id="KW-0658">Purine biosynthesis</keyword>
<evidence type="ECO:0000256" key="5">
    <source>
        <dbReference type="ARBA" id="ARBA00022755"/>
    </source>
</evidence>
<dbReference type="PROSITE" id="PS01058">
    <property type="entry name" value="SAICAR_SYNTHETASE_2"/>
    <property type="match status" value="1"/>
</dbReference>
<proteinExistence type="inferred from homology"/>
<evidence type="ECO:0000256" key="4">
    <source>
        <dbReference type="ARBA" id="ARBA00022741"/>
    </source>
</evidence>
<comment type="caution">
    <text evidence="10">The sequence shown here is derived from an EMBL/GenBank/DDBJ whole genome shotgun (WGS) entry which is preliminary data.</text>
</comment>
<comment type="catalytic activity">
    <reaction evidence="7 8">
        <text>5-amino-1-(5-phospho-D-ribosyl)imidazole-4-carboxylate + L-aspartate + ATP = (2S)-2-[5-amino-1-(5-phospho-beta-D-ribosyl)imidazole-4-carboxamido]succinate + ADP + phosphate + 2 H(+)</text>
        <dbReference type="Rhea" id="RHEA:22628"/>
        <dbReference type="ChEBI" id="CHEBI:15378"/>
        <dbReference type="ChEBI" id="CHEBI:29991"/>
        <dbReference type="ChEBI" id="CHEBI:30616"/>
        <dbReference type="ChEBI" id="CHEBI:43474"/>
        <dbReference type="ChEBI" id="CHEBI:58443"/>
        <dbReference type="ChEBI" id="CHEBI:77657"/>
        <dbReference type="ChEBI" id="CHEBI:456216"/>
        <dbReference type="EC" id="6.3.2.6"/>
    </reaction>
</comment>
<evidence type="ECO:0000313" key="11">
    <source>
        <dbReference type="Proteomes" id="UP000715095"/>
    </source>
</evidence>
<dbReference type="Gene3D" id="3.30.470.20">
    <property type="entry name" value="ATP-grasp fold, B domain"/>
    <property type="match status" value="1"/>
</dbReference>
<evidence type="ECO:0000256" key="6">
    <source>
        <dbReference type="ARBA" id="ARBA00022840"/>
    </source>
</evidence>
<dbReference type="PANTHER" id="PTHR43700">
    <property type="entry name" value="PHOSPHORIBOSYLAMINOIMIDAZOLE-SUCCINOCARBOXAMIDE SYNTHASE"/>
    <property type="match status" value="1"/>
</dbReference>
<comment type="pathway">
    <text evidence="1 8">Purine metabolism; IMP biosynthesis via de novo pathway; 5-amino-1-(5-phospho-D-ribosyl)imidazole-4-carboxamide from 5-amino-1-(5-phospho-D-ribosyl)imidazole-4-carboxylate: step 1/2.</text>
</comment>
<accession>A0ABS2DS25</accession>
<keyword evidence="3 8" id="KW-0436">Ligase</keyword>
<dbReference type="SUPFAM" id="SSF56104">
    <property type="entry name" value="SAICAR synthase-like"/>
    <property type="match status" value="1"/>
</dbReference>
<keyword evidence="4 8" id="KW-0547">Nucleotide-binding</keyword>
<keyword evidence="11" id="KW-1185">Reference proteome</keyword>
<dbReference type="RefSeq" id="WP_205102578.1">
    <property type="nucleotide sequence ID" value="NZ_JACJJC010000008.1"/>
</dbReference>
<protein>
    <recommendedName>
        <fullName evidence="8">Phosphoribosylaminoimidazole-succinocarboxamide synthase</fullName>
        <ecNumber evidence="8">6.3.2.6</ecNumber>
    </recommendedName>
    <alternativeName>
        <fullName evidence="8">SAICAR synthetase</fullName>
    </alternativeName>
</protein>
<name>A0ABS2DS25_9BURK</name>
<evidence type="ECO:0000256" key="2">
    <source>
        <dbReference type="ARBA" id="ARBA00010190"/>
    </source>
</evidence>
<evidence type="ECO:0000256" key="3">
    <source>
        <dbReference type="ARBA" id="ARBA00022598"/>
    </source>
</evidence>
<evidence type="ECO:0000259" key="9">
    <source>
        <dbReference type="Pfam" id="PF01259"/>
    </source>
</evidence>
<dbReference type="NCBIfam" id="NF010568">
    <property type="entry name" value="PRK13961.1"/>
    <property type="match status" value="1"/>
</dbReference>
<organism evidence="10 11">
    <name type="scientific">Sutterella massiliensis</name>
    <dbReference type="NCBI Taxonomy" id="1816689"/>
    <lineage>
        <taxon>Bacteria</taxon>
        <taxon>Pseudomonadati</taxon>
        <taxon>Pseudomonadota</taxon>
        <taxon>Betaproteobacteria</taxon>
        <taxon>Burkholderiales</taxon>
        <taxon>Sutterellaceae</taxon>
        <taxon>Sutterella</taxon>
    </lineage>
</organism>
<dbReference type="InterPro" id="IPR018236">
    <property type="entry name" value="SAICAR_synthetase_CS"/>
</dbReference>
<reference evidence="10 11" key="1">
    <citation type="journal article" date="2021" name="Sci. Rep.">
        <title>The distribution of antibiotic resistance genes in chicken gut microbiota commensals.</title>
        <authorList>
            <person name="Juricova H."/>
            <person name="Matiasovicova J."/>
            <person name="Kubasova T."/>
            <person name="Cejkova D."/>
            <person name="Rychlik I."/>
        </authorList>
    </citation>
    <scope>NUCLEOTIDE SEQUENCE [LARGE SCALE GENOMIC DNA]</scope>
    <source>
        <strain evidence="10 11">An829</strain>
    </source>
</reference>
<evidence type="ECO:0000256" key="8">
    <source>
        <dbReference type="HAMAP-Rule" id="MF_00137"/>
    </source>
</evidence>
<dbReference type="Pfam" id="PF01259">
    <property type="entry name" value="SAICAR_synt"/>
    <property type="match status" value="1"/>
</dbReference>
<dbReference type="CDD" id="cd01414">
    <property type="entry name" value="SAICAR_synt_Sc"/>
    <property type="match status" value="1"/>
</dbReference>
<evidence type="ECO:0000256" key="7">
    <source>
        <dbReference type="ARBA" id="ARBA00048475"/>
    </source>
</evidence>
<dbReference type="PANTHER" id="PTHR43700:SF1">
    <property type="entry name" value="PHOSPHORIBOSYLAMINOIMIDAZOLE-SUCCINOCARBOXAMIDE SYNTHASE"/>
    <property type="match status" value="1"/>
</dbReference>
<dbReference type="EC" id="6.3.2.6" evidence="8"/>
<dbReference type="InterPro" id="IPR001636">
    <property type="entry name" value="SAICAR_synth"/>
</dbReference>
<dbReference type="InterPro" id="IPR028923">
    <property type="entry name" value="SAICAR_synt/ADE2_N"/>
</dbReference>
<comment type="similarity">
    <text evidence="2 8">Belongs to the SAICAR synthetase family.</text>
</comment>
<dbReference type="HAMAP" id="MF_00137">
    <property type="entry name" value="SAICAR_synth"/>
    <property type="match status" value="1"/>
</dbReference>
<evidence type="ECO:0000313" key="10">
    <source>
        <dbReference type="EMBL" id="MBM6704104.1"/>
    </source>
</evidence>
<dbReference type="GO" id="GO:0004639">
    <property type="term" value="F:phosphoribosylaminoimidazolesuccinocarboxamide synthase activity"/>
    <property type="evidence" value="ECO:0007669"/>
    <property type="project" value="UniProtKB-EC"/>
</dbReference>
<dbReference type="Gene3D" id="3.30.200.20">
    <property type="entry name" value="Phosphorylase Kinase, domain 1"/>
    <property type="match status" value="1"/>
</dbReference>
<dbReference type="Proteomes" id="UP000715095">
    <property type="component" value="Unassembled WGS sequence"/>
</dbReference>
<sequence length="297" mass="32929">MAGLSKTHIPSLEQIYSGKVRDVFAVGDDKLLLVATDRISAFDVILGDPIPGKGKVLTALTNFWFEKLKDVIPNHLTGIAPESVVKPEEIDQVSGRAVVSKRLKPILVECVARGYIIGGGWKDYCATGSVCGVKLPAGLRQAEKLPEPIFTPAAKAEVGTHDENISFERVVELYGERIATIIRDTTLKLYKEAADYALTKGIIIADTKFEFGMDDEGNVYLMDEVLTPDSSRFWPADDYEVGTSPKSFDKQFIRDWLESQPWDKTPPAPKVPEDIIEKTADKYREALRRLTGTDIEP</sequence>